<proteinExistence type="predicted"/>
<sequence>MLPNSPNEDFRQSSFFKTWPQLPSPEGVRAQAHAQYLAGSGPDKRKTFGVRSLQWNPPPARYLCIHGFVRQVGC</sequence>
<gene>
    <name evidence="1" type="ORF">EMCG_03092</name>
</gene>
<organism evidence="1 2">
    <name type="scientific">[Emmonsia] crescens</name>
    <dbReference type="NCBI Taxonomy" id="73230"/>
    <lineage>
        <taxon>Eukaryota</taxon>
        <taxon>Fungi</taxon>
        <taxon>Dikarya</taxon>
        <taxon>Ascomycota</taxon>
        <taxon>Pezizomycotina</taxon>
        <taxon>Eurotiomycetes</taxon>
        <taxon>Eurotiomycetidae</taxon>
        <taxon>Onygenales</taxon>
        <taxon>Ajellomycetaceae</taxon>
        <taxon>Emergomyces</taxon>
    </lineage>
</organism>
<protein>
    <submittedName>
        <fullName evidence="1">Uncharacterized protein</fullName>
    </submittedName>
</protein>
<reference evidence="2" key="1">
    <citation type="journal article" date="2015" name="PLoS Genet.">
        <title>The dynamic genome and transcriptome of the human fungal pathogen Blastomyces and close relative Emmonsia.</title>
        <authorList>
            <person name="Munoz J.F."/>
            <person name="Gauthier G.M."/>
            <person name="Desjardins C.A."/>
            <person name="Gallo J.E."/>
            <person name="Holder J."/>
            <person name="Sullivan T.D."/>
            <person name="Marty A.J."/>
            <person name="Carmen J.C."/>
            <person name="Chen Z."/>
            <person name="Ding L."/>
            <person name="Gujja S."/>
            <person name="Magrini V."/>
            <person name="Misas E."/>
            <person name="Mitreva M."/>
            <person name="Priest M."/>
            <person name="Saif S."/>
            <person name="Whiston E.A."/>
            <person name="Young S."/>
            <person name="Zeng Q."/>
            <person name="Goldman W.E."/>
            <person name="Mardis E.R."/>
            <person name="Taylor J.W."/>
            <person name="McEwen J.G."/>
            <person name="Clay O.K."/>
            <person name="Klein B.S."/>
            <person name="Cuomo C.A."/>
        </authorList>
    </citation>
    <scope>NUCLEOTIDE SEQUENCE [LARGE SCALE GENOMIC DNA]</scope>
    <source>
        <strain evidence="2">UAMH 3008</strain>
    </source>
</reference>
<evidence type="ECO:0000313" key="2">
    <source>
        <dbReference type="Proteomes" id="UP000034164"/>
    </source>
</evidence>
<evidence type="ECO:0000313" key="1">
    <source>
        <dbReference type="EMBL" id="KKZ62497.1"/>
    </source>
</evidence>
<name>A0A0G2HW90_9EURO</name>
<dbReference type="OrthoDB" id="2906425at2759"/>
<dbReference type="VEuPathDB" id="FungiDB:EMCG_03092"/>
<comment type="caution">
    <text evidence="1">The sequence shown here is derived from an EMBL/GenBank/DDBJ whole genome shotgun (WGS) entry which is preliminary data.</text>
</comment>
<dbReference type="Proteomes" id="UP000034164">
    <property type="component" value="Unassembled WGS sequence"/>
</dbReference>
<dbReference type="EMBL" id="LCZI01001075">
    <property type="protein sequence ID" value="KKZ62497.1"/>
    <property type="molecule type" value="Genomic_DNA"/>
</dbReference>
<dbReference type="AlphaFoldDB" id="A0A0G2HW90"/>
<accession>A0A0G2HW90</accession>